<evidence type="ECO:0000313" key="2">
    <source>
        <dbReference type="EMBL" id="RAV09604.1"/>
    </source>
</evidence>
<accession>A0A329LP23</accession>
<dbReference type="GO" id="GO:0004386">
    <property type="term" value="F:helicase activity"/>
    <property type="evidence" value="ECO:0007669"/>
    <property type="project" value="UniProtKB-KW"/>
</dbReference>
<evidence type="ECO:0000313" key="3">
    <source>
        <dbReference type="Proteomes" id="UP000250915"/>
    </source>
</evidence>
<keyword evidence="2" id="KW-0067">ATP-binding</keyword>
<reference evidence="2 3" key="1">
    <citation type="submission" date="2018-06" db="EMBL/GenBank/DDBJ databases">
        <title>NTM in soil in Japan.</title>
        <authorList>
            <person name="Ohya K."/>
        </authorList>
    </citation>
    <scope>NUCLEOTIDE SEQUENCE [LARGE SCALE GENOMIC DNA]</scope>
    <source>
        <strain evidence="2 3">GF28</strain>
    </source>
</reference>
<evidence type="ECO:0000256" key="1">
    <source>
        <dbReference type="SAM" id="MobiDB-lite"/>
    </source>
</evidence>
<dbReference type="RefSeq" id="WP_430919258.1">
    <property type="nucleotide sequence ID" value="NZ_QMEV01000030.1"/>
</dbReference>
<protein>
    <submittedName>
        <fullName evidence="2">ATP-dependent helicase</fullName>
    </submittedName>
</protein>
<sequence>LAWFLERGGRSLLTFTDDPAAHHAAATALADLVAARRVASILVERIDGAPALQPRADGPGPVDALSDAGFARTPRGMRLR</sequence>
<keyword evidence="2" id="KW-0378">Hydrolase</keyword>
<dbReference type="AlphaFoldDB" id="A0A329LP23"/>
<dbReference type="Proteomes" id="UP000250915">
    <property type="component" value="Unassembled WGS sequence"/>
</dbReference>
<keyword evidence="2" id="KW-0347">Helicase</keyword>
<dbReference type="EMBL" id="QMEV01000030">
    <property type="protein sequence ID" value="RAV09604.1"/>
    <property type="molecule type" value="Genomic_DNA"/>
</dbReference>
<keyword evidence="2" id="KW-0547">Nucleotide-binding</keyword>
<feature type="region of interest" description="Disordered" evidence="1">
    <location>
        <begin position="50"/>
        <end position="80"/>
    </location>
</feature>
<feature type="non-terminal residue" evidence="2">
    <location>
        <position position="1"/>
    </location>
</feature>
<comment type="caution">
    <text evidence="2">The sequence shown here is derived from an EMBL/GenBank/DDBJ whole genome shotgun (WGS) entry which is preliminary data.</text>
</comment>
<name>A0A329LP23_9MYCO</name>
<gene>
    <name evidence="2" type="ORF">DQP57_14600</name>
</gene>
<organism evidence="2 3">
    <name type="scientific">Mycobacterium colombiense</name>
    <dbReference type="NCBI Taxonomy" id="339268"/>
    <lineage>
        <taxon>Bacteria</taxon>
        <taxon>Bacillati</taxon>
        <taxon>Actinomycetota</taxon>
        <taxon>Actinomycetes</taxon>
        <taxon>Mycobacteriales</taxon>
        <taxon>Mycobacteriaceae</taxon>
        <taxon>Mycobacterium</taxon>
        <taxon>Mycobacterium avium complex (MAC)</taxon>
    </lineage>
</organism>
<proteinExistence type="predicted"/>